<keyword evidence="3" id="KW-1185">Reference proteome</keyword>
<feature type="signal peptide" evidence="1">
    <location>
        <begin position="1"/>
        <end position="20"/>
    </location>
</feature>
<comment type="caution">
    <text evidence="2">The sequence shown here is derived from an EMBL/GenBank/DDBJ whole genome shotgun (WGS) entry which is preliminary data.</text>
</comment>
<dbReference type="Proteomes" id="UP001228403">
    <property type="component" value="Unassembled WGS sequence"/>
</dbReference>
<accession>A0ABT7U2K2</accession>
<protein>
    <submittedName>
        <fullName evidence="2">DUF4294 domain-containing protein</fullName>
    </submittedName>
</protein>
<keyword evidence="1" id="KW-0732">Signal</keyword>
<dbReference type="Pfam" id="PF14127">
    <property type="entry name" value="DUF4294"/>
    <property type="match status" value="1"/>
</dbReference>
<gene>
    <name evidence="2" type="ORF">QUW02_02210</name>
</gene>
<proteinExistence type="predicted"/>
<dbReference type="EMBL" id="JAUDCF010000002">
    <property type="protein sequence ID" value="MDM8144752.1"/>
    <property type="molecule type" value="Genomic_DNA"/>
</dbReference>
<reference evidence="3" key="1">
    <citation type="submission" date="2023-07" db="EMBL/GenBank/DDBJ databases">
        <title>Identification and characterization of horizontal gene transfer across gut microbiota members of farm animals based on homology search.</title>
        <authorList>
            <person name="Schwarzerova J."/>
            <person name="Nykrynova M."/>
            <person name="Jureckova K."/>
            <person name="Cejkova D."/>
            <person name="Rychlik I."/>
        </authorList>
    </citation>
    <scope>NUCLEOTIDE SEQUENCE [LARGE SCALE GENOMIC DNA]</scope>
    <source>
        <strain evidence="3">ET4</strain>
    </source>
</reference>
<organism evidence="2 3">
    <name type="scientific">Bacteroides eggerthii</name>
    <dbReference type="NCBI Taxonomy" id="28111"/>
    <lineage>
        <taxon>Bacteria</taxon>
        <taxon>Pseudomonadati</taxon>
        <taxon>Bacteroidota</taxon>
        <taxon>Bacteroidia</taxon>
        <taxon>Bacteroidales</taxon>
        <taxon>Bacteroidaceae</taxon>
        <taxon>Bacteroides</taxon>
    </lineage>
</organism>
<dbReference type="InterPro" id="IPR025636">
    <property type="entry name" value="DUF4294"/>
</dbReference>
<feature type="chain" id="PRO_5046863356" evidence="1">
    <location>
        <begin position="21"/>
        <end position="210"/>
    </location>
</feature>
<evidence type="ECO:0000256" key="1">
    <source>
        <dbReference type="SAM" id="SignalP"/>
    </source>
</evidence>
<evidence type="ECO:0000313" key="2">
    <source>
        <dbReference type="EMBL" id="MDM8144752.1"/>
    </source>
</evidence>
<evidence type="ECO:0000313" key="3">
    <source>
        <dbReference type="Proteomes" id="UP001228403"/>
    </source>
</evidence>
<sequence>MMKWYVPLIWMVMSSLPAHAQYEDVDDLGDAPELQLRVVFYKKVKKEFYKGDSIEVIVMPELPVYPPLKFKNKRELARYNKLVRNVKRTLPYAKLVNRKILETYEQLEKLPTKKQRDAYMKKVEKDLKAEYTPVMKKLTYAQGKLLIKLIDRECNQSSFHIVQAFFGSFKAGFYQSFAWLFGASLKKEYDPEYDDRMVERVVKLVESGSI</sequence>
<name>A0ABT7U2K2_9BACE</name>